<organism evidence="2 3">
    <name type="scientific">Midichloria mitochondrii (strain IricVA)</name>
    <dbReference type="NCBI Taxonomy" id="696127"/>
    <lineage>
        <taxon>Bacteria</taxon>
        <taxon>Pseudomonadati</taxon>
        <taxon>Pseudomonadota</taxon>
        <taxon>Alphaproteobacteria</taxon>
        <taxon>Rickettsiales</taxon>
        <taxon>Candidatus Midichloriaceae</taxon>
        <taxon>Candidatus Midichloria</taxon>
    </lineage>
</organism>
<gene>
    <name evidence="2" type="ordered locus">midi_01127</name>
</gene>
<dbReference type="InterPro" id="IPR021136">
    <property type="entry name" value="Flagellar_hook_control-like_C"/>
</dbReference>
<dbReference type="EMBL" id="CP002130">
    <property type="protein sequence ID" value="AEI89404.1"/>
    <property type="molecule type" value="Genomic_DNA"/>
</dbReference>
<dbReference type="AlphaFoldDB" id="F7XU45"/>
<evidence type="ECO:0000313" key="3">
    <source>
        <dbReference type="Proteomes" id="UP000006639"/>
    </source>
</evidence>
<protein>
    <recommendedName>
        <fullName evidence="1">Flagellar hook-length control protein-like C-terminal domain-containing protein</fullName>
    </recommendedName>
</protein>
<dbReference type="Proteomes" id="UP000006639">
    <property type="component" value="Chromosome"/>
</dbReference>
<evidence type="ECO:0000259" key="1">
    <source>
        <dbReference type="Pfam" id="PF02120"/>
    </source>
</evidence>
<dbReference type="HOGENOM" id="CLU_775711_0_0_5"/>
<feature type="domain" description="Flagellar hook-length control protein-like C-terminal" evidence="1">
    <location>
        <begin position="230"/>
        <end position="307"/>
    </location>
</feature>
<evidence type="ECO:0000313" key="2">
    <source>
        <dbReference type="EMBL" id="AEI89404.1"/>
    </source>
</evidence>
<name>F7XU45_MIDMI</name>
<dbReference type="Pfam" id="PF02120">
    <property type="entry name" value="Flg_hook"/>
    <property type="match status" value="1"/>
</dbReference>
<accession>F7XU45</accession>
<keyword evidence="3" id="KW-1185">Reference proteome</keyword>
<reference evidence="2 3" key="1">
    <citation type="journal article" date="2011" name="Mol. Biol. Evol.">
        <title>Phylogenomic evidence for the presence of a flagellum and cbb3 oxidase in the free-living mitochondrial ancestor.</title>
        <authorList>
            <person name="Sassera D."/>
            <person name="Lo N."/>
            <person name="Epis S."/>
            <person name="D'Auria G."/>
            <person name="Montagna M."/>
            <person name="Comandatore F."/>
            <person name="Horner D."/>
            <person name="Pereto J."/>
            <person name="Luciano A.M."/>
            <person name="Franciosi F."/>
            <person name="Ferri E."/>
            <person name="Crotti E."/>
            <person name="Bazzocchi C."/>
            <person name="Daffonchio D."/>
            <person name="Sacchi L."/>
            <person name="Moya A."/>
            <person name="Latorre A."/>
            <person name="Bandi C."/>
        </authorList>
    </citation>
    <scope>NUCLEOTIDE SEQUENCE [LARGE SCALE GENOMIC DNA]</scope>
    <source>
        <strain evidence="2 3">IricVA</strain>
    </source>
</reference>
<dbReference type="InterPro" id="IPR038610">
    <property type="entry name" value="FliK-like_C_sf"/>
</dbReference>
<dbReference type="KEGG" id="mmn:midi_01127"/>
<dbReference type="Gene3D" id="3.30.750.140">
    <property type="match status" value="1"/>
</dbReference>
<dbReference type="OrthoDB" id="7203912at2"/>
<dbReference type="RefSeq" id="WP_013951597.1">
    <property type="nucleotide sequence ID" value="NC_015722.1"/>
</dbReference>
<proteinExistence type="predicted"/>
<sequence length="357" mass="39943">MTQNIPKIFLPVNKDNSQGQTAPTIKQLFIGANLNFLDLLVNLGGKNFVIGNLKEYIEPNNEFVAEVAPADNENQFFDVNFSTFELVNIKAEVKQELLNESSKVFTIKEQLWPKPQLSYEDKKQVVKQVAELPIQDVNDESIIQNVLKQPTNSTALPFEMQLNDGAIGKVDEGTNQQSSQTKTVEEELIYQFLNPIEIRIDPAEICYKYETVEQNNLEDINNQILTHISATKNGRSDKIVVQLEPAHLGSVEIVFVPDQENREKHSIQINVGRESTYFMLKQNSERLVSMLAGIGINQANINFAMQSFERKTGTSRNSSGTLLQTTTNECLGNGLDKKIKTASILVNGIVSGVNLLI</sequence>
<dbReference type="STRING" id="696127.midi_01127"/>